<comment type="caution">
    <text evidence="1">The sequence shown here is derived from an EMBL/GenBank/DDBJ whole genome shotgun (WGS) entry which is preliminary data.</text>
</comment>
<evidence type="ECO:0000313" key="2">
    <source>
        <dbReference type="Proteomes" id="UP001165297"/>
    </source>
</evidence>
<organism evidence="1 2">
    <name type="scientific">Hymenobacter nitidus</name>
    <dbReference type="NCBI Taxonomy" id="2880929"/>
    <lineage>
        <taxon>Bacteria</taxon>
        <taxon>Pseudomonadati</taxon>
        <taxon>Bacteroidota</taxon>
        <taxon>Cytophagia</taxon>
        <taxon>Cytophagales</taxon>
        <taxon>Hymenobacteraceae</taxon>
        <taxon>Hymenobacter</taxon>
    </lineage>
</organism>
<dbReference type="Proteomes" id="UP001165297">
    <property type="component" value="Unassembled WGS sequence"/>
</dbReference>
<keyword evidence="2" id="KW-1185">Reference proteome</keyword>
<name>A0ABS8ACX9_9BACT</name>
<accession>A0ABS8ACX9</accession>
<evidence type="ECO:0008006" key="3">
    <source>
        <dbReference type="Google" id="ProtNLM"/>
    </source>
</evidence>
<reference evidence="1" key="1">
    <citation type="submission" date="2021-10" db="EMBL/GenBank/DDBJ databases">
        <authorList>
            <person name="Dean J.D."/>
            <person name="Kim M.K."/>
            <person name="Newey C.N."/>
            <person name="Stoker T.S."/>
            <person name="Thompson D.W."/>
            <person name="Grose J.H."/>
        </authorList>
    </citation>
    <scope>NUCLEOTIDE SEQUENCE</scope>
    <source>
        <strain evidence="1">BT635</strain>
    </source>
</reference>
<protein>
    <recommendedName>
        <fullName evidence="3">Toxic anion resistance protein</fullName>
    </recommendedName>
</protein>
<proteinExistence type="predicted"/>
<gene>
    <name evidence="1" type="ORF">LGH70_04785</name>
</gene>
<sequence>MKKFKEDQLVMCGQVVDFVTKNKEAIAASEAAEQQAQELASTYALVAQAQGSAVKRTKTLAQDAQTAKKTLLELLPALLGPLERIATRLGDNDLLASVTLSSKQLRKLRPLAFGAVVQSVLDSAARPAVVPELGKQGLKPATLQPLRDALAAFQTAQPATRKTINERVVAGAALEDLLDELMGEVRQLDSDMKAFKLLNRELYEGYAQARKLVTTGGTSEKVARPV</sequence>
<dbReference type="EMBL" id="JAJADQ010000002">
    <property type="protein sequence ID" value="MCB2376884.1"/>
    <property type="molecule type" value="Genomic_DNA"/>
</dbReference>
<evidence type="ECO:0000313" key="1">
    <source>
        <dbReference type="EMBL" id="MCB2376884.1"/>
    </source>
</evidence>
<dbReference type="RefSeq" id="WP_226183209.1">
    <property type="nucleotide sequence ID" value="NZ_JAJADQ010000002.1"/>
</dbReference>